<feature type="transmembrane region" description="Helical" evidence="3">
    <location>
        <begin position="41"/>
        <end position="61"/>
    </location>
</feature>
<keyword evidence="3" id="KW-0472">Membrane</keyword>
<protein>
    <submittedName>
        <fullName evidence="5">YejR</fullName>
    </submittedName>
</protein>
<feature type="transmembrane region" description="Helical" evidence="3">
    <location>
        <begin position="313"/>
        <end position="335"/>
    </location>
</feature>
<evidence type="ECO:0000259" key="4">
    <source>
        <dbReference type="Pfam" id="PF01578"/>
    </source>
</evidence>
<feature type="transmembrane region" description="Helical" evidence="3">
    <location>
        <begin position="137"/>
        <end position="156"/>
    </location>
</feature>
<keyword evidence="5" id="KW-0496">Mitochondrion</keyword>
<keyword evidence="3" id="KW-0812">Transmembrane</keyword>
<feature type="transmembrane region" description="Helical" evidence="3">
    <location>
        <begin position="273"/>
        <end position="292"/>
    </location>
</feature>
<keyword evidence="3" id="KW-1133">Transmembrane helix</keyword>
<dbReference type="GO" id="GO:0017004">
    <property type="term" value="P:cytochrome complex assembly"/>
    <property type="evidence" value="ECO:0007669"/>
    <property type="project" value="UniProtKB-KW"/>
</dbReference>
<dbReference type="AlphaFoldDB" id="A0A1D8D6J0"/>
<evidence type="ECO:0000256" key="2">
    <source>
        <dbReference type="ARBA" id="ARBA00022748"/>
    </source>
</evidence>
<dbReference type="Pfam" id="PF01578">
    <property type="entry name" value="Cytochrom_C_asm"/>
    <property type="match status" value="1"/>
</dbReference>
<feature type="domain" description="Cytochrome c assembly protein" evidence="4">
    <location>
        <begin position="138"/>
        <end position="195"/>
    </location>
</feature>
<keyword evidence="2" id="KW-0201">Cytochrome c-type biogenesis</keyword>
<organism evidence="5">
    <name type="scientific">Naegleria fowleri</name>
    <name type="common">Brain eating amoeba</name>
    <dbReference type="NCBI Taxonomy" id="5763"/>
    <lineage>
        <taxon>Eukaryota</taxon>
        <taxon>Discoba</taxon>
        <taxon>Heterolobosea</taxon>
        <taxon>Tetramitia</taxon>
        <taxon>Eutetramitia</taxon>
        <taxon>Vahlkampfiidae</taxon>
        <taxon>Naegleria</taxon>
    </lineage>
</organism>
<reference evidence="5" key="1">
    <citation type="submission" date="2016-07" db="EMBL/GenBank/DDBJ databases">
        <title>genome sequences of Naegleria fowleri mitochondria.</title>
        <authorList>
            <person name="Greninger A.L."/>
            <person name="Jerome K."/>
            <person name="Dixon T."/>
        </authorList>
    </citation>
    <scope>NUCLEOTIDE SEQUENCE</scope>
    <source>
        <strain evidence="5">V419</strain>
    </source>
</reference>
<feature type="transmembrane region" description="Helical" evidence="3">
    <location>
        <begin position="107"/>
        <end position="125"/>
    </location>
</feature>
<gene>
    <name evidence="5" type="primary">yejR</name>
</gene>
<feature type="transmembrane region" description="Helical" evidence="3">
    <location>
        <begin position="444"/>
        <end position="461"/>
    </location>
</feature>
<evidence type="ECO:0000313" key="5">
    <source>
        <dbReference type="EMBL" id="AOS85658.1"/>
    </source>
</evidence>
<sequence>MIYIYTYVFFIITAFQYDMYEIFFNVNSNLITNAIYKMSNYWATIDNYVLLVTSIIILLLYNNTYILYNNKNTLILFIYMFIILYSVYINTKIYYFNNTTFNPLLTHFLVIVHPPILITITFLIKNSIFKYISINKLILILGISILLGSYWANSLFGWGGWWSWDPIENIALVNWIIFLLYIHKYNKKIIGSILILDFFLLLVIKCNNLQSIHVFKIVNLNLQNYFIIMYTLYILFSYAYTKKKNNNYYINNNILIKQSTLVIILYLLNNTHIYINIYVYIIYIFVILYSYILKYLIRKNKLINTLQLTTLIYVYKALTLLHTIISTIIIFFYIVKKKNNIYNVHIYILLIAYLLLNINNNIINIVYENYALYISNNTTGEINLIDININYIEYIVKEINTEFFTTQYYNIYSIFEKIETNIYNNIITNTFINIKNNIIQVYKMYYIIILFTVTLLLFIHIN</sequence>
<dbReference type="PANTHER" id="PTHR43653:SF4">
    <property type="entry name" value="CYTOCHROME C BIOGENESIS CCMF N-TERMINAL-LIKE MITOCHONDRIAL PROTEIN 1-RELATED"/>
    <property type="match status" value="1"/>
</dbReference>
<evidence type="ECO:0000256" key="3">
    <source>
        <dbReference type="SAM" id="Phobius"/>
    </source>
</evidence>
<feature type="transmembrane region" description="Helical" evidence="3">
    <location>
        <begin position="162"/>
        <end position="182"/>
    </location>
</feature>
<dbReference type="GO" id="GO:0016020">
    <property type="term" value="C:membrane"/>
    <property type="evidence" value="ECO:0007669"/>
    <property type="project" value="InterPro"/>
</dbReference>
<geneLocation type="mitochondrion" evidence="5"/>
<proteinExistence type="inferred from homology"/>
<feature type="transmembrane region" description="Helical" evidence="3">
    <location>
        <begin position="222"/>
        <end position="241"/>
    </location>
</feature>
<dbReference type="InterPro" id="IPR003567">
    <property type="entry name" value="Cyt_c_biogenesis"/>
</dbReference>
<dbReference type="PANTHER" id="PTHR43653">
    <property type="entry name" value="CYTOCHROME C ASSEMBLY PROTEIN-RELATED"/>
    <property type="match status" value="1"/>
</dbReference>
<dbReference type="GO" id="GO:0020037">
    <property type="term" value="F:heme binding"/>
    <property type="evidence" value="ECO:0007669"/>
    <property type="project" value="InterPro"/>
</dbReference>
<dbReference type="GO" id="GO:0015232">
    <property type="term" value="F:heme transmembrane transporter activity"/>
    <property type="evidence" value="ECO:0007669"/>
    <property type="project" value="InterPro"/>
</dbReference>
<evidence type="ECO:0000256" key="1">
    <source>
        <dbReference type="ARBA" id="ARBA00009186"/>
    </source>
</evidence>
<comment type="similarity">
    <text evidence="1">Belongs to the CcmF/CycK/Ccl1/NrfE/CcsA family.</text>
</comment>
<feature type="transmembrane region" description="Helical" evidence="3">
    <location>
        <begin position="73"/>
        <end position="95"/>
    </location>
</feature>
<dbReference type="EMBL" id="KX580903">
    <property type="protein sequence ID" value="AOS85658.1"/>
    <property type="molecule type" value="Genomic_DNA"/>
</dbReference>
<feature type="transmembrane region" description="Helical" evidence="3">
    <location>
        <begin position="189"/>
        <end position="210"/>
    </location>
</feature>
<accession>A0A1D8D6J0</accession>
<feature type="transmembrane region" description="Helical" evidence="3">
    <location>
        <begin position="248"/>
        <end position="267"/>
    </location>
</feature>
<name>A0A1D8D6J0_NAEFO</name>
<dbReference type="InterPro" id="IPR002541">
    <property type="entry name" value="Cyt_c_assembly"/>
</dbReference>
<feature type="transmembrane region" description="Helical" evidence="3">
    <location>
        <begin position="341"/>
        <end position="358"/>
    </location>
</feature>